<protein>
    <recommendedName>
        <fullName evidence="2">Activator of Hsp90 ATPase homologue 1/2-like C-terminal domain-containing protein</fullName>
    </recommendedName>
</protein>
<dbReference type="InterPro" id="IPR023393">
    <property type="entry name" value="START-like_dom_sf"/>
</dbReference>
<sequence>MLATIKKLNDVPVAVFEREMKHSPKEVWDYLTENDKLKQWFSELEVKSLEKGGHILFDFQDGNYEKMEILDVKMEEVLEFVWPPKNTVRFELNDKDGHCQLIFKQFLYEITEHTAKDLAGWHVCLQVIETLLNGEEVKDRKASWERVYPKYVEVVKPYLTASI</sequence>
<dbReference type="InterPro" id="IPR013538">
    <property type="entry name" value="ASHA1/2-like_C"/>
</dbReference>
<gene>
    <name evidence="3" type="ORF">AFL42_08820</name>
</gene>
<comment type="similarity">
    <text evidence="1">Belongs to the AHA1 family.</text>
</comment>
<comment type="caution">
    <text evidence="3">The sequence shown here is derived from an EMBL/GenBank/DDBJ whole genome shotgun (WGS) entry which is preliminary data.</text>
</comment>
<dbReference type="Gene3D" id="3.30.530.20">
    <property type="match status" value="1"/>
</dbReference>
<dbReference type="Pfam" id="PF08327">
    <property type="entry name" value="AHSA1"/>
    <property type="match status" value="1"/>
</dbReference>
<dbReference type="EMBL" id="LGTK01000024">
    <property type="protein sequence ID" value="KPH75659.1"/>
    <property type="molecule type" value="Genomic_DNA"/>
</dbReference>
<organism evidence="3 4">
    <name type="scientific">Oceanobacillus caeni</name>
    <dbReference type="NCBI Taxonomy" id="405946"/>
    <lineage>
        <taxon>Bacteria</taxon>
        <taxon>Bacillati</taxon>
        <taxon>Bacillota</taxon>
        <taxon>Bacilli</taxon>
        <taxon>Bacillales</taxon>
        <taxon>Bacillaceae</taxon>
        <taxon>Oceanobacillus</taxon>
    </lineage>
</organism>
<accession>A0ABR5MJU8</accession>
<dbReference type="SUPFAM" id="SSF55961">
    <property type="entry name" value="Bet v1-like"/>
    <property type="match status" value="1"/>
</dbReference>
<evidence type="ECO:0000259" key="2">
    <source>
        <dbReference type="Pfam" id="PF08327"/>
    </source>
</evidence>
<name>A0ABR5MJU8_9BACI</name>
<dbReference type="CDD" id="cd08899">
    <property type="entry name" value="SRPBCC_CalC_Aha1-like_6"/>
    <property type="match status" value="1"/>
</dbReference>
<dbReference type="RefSeq" id="WP_047186218.1">
    <property type="nucleotide sequence ID" value="NZ_JAHHXM010000047.1"/>
</dbReference>
<evidence type="ECO:0000313" key="4">
    <source>
        <dbReference type="Proteomes" id="UP000037854"/>
    </source>
</evidence>
<keyword evidence="4" id="KW-1185">Reference proteome</keyword>
<dbReference type="Proteomes" id="UP000037854">
    <property type="component" value="Unassembled WGS sequence"/>
</dbReference>
<reference evidence="3 4" key="1">
    <citation type="submission" date="2015-07" db="EMBL/GenBank/DDBJ databases">
        <title>High-quality draft genome sequence of Oceanobacillus caeni HM6, a bacillus isolated from a human feces.</title>
        <authorList>
            <person name="Kumar J."/>
            <person name="Verma M.K."/>
            <person name="Pandey R."/>
            <person name="Bhambi M."/>
            <person name="Chauhan N."/>
        </authorList>
    </citation>
    <scope>NUCLEOTIDE SEQUENCE [LARGE SCALE GENOMIC DNA]</scope>
    <source>
        <strain evidence="3 4">HM6</strain>
    </source>
</reference>
<feature type="domain" description="Activator of Hsp90 ATPase homologue 1/2-like C-terminal" evidence="2">
    <location>
        <begin position="22"/>
        <end position="132"/>
    </location>
</feature>
<evidence type="ECO:0000313" key="3">
    <source>
        <dbReference type="EMBL" id="KPH75659.1"/>
    </source>
</evidence>
<proteinExistence type="inferred from homology"/>
<evidence type="ECO:0000256" key="1">
    <source>
        <dbReference type="ARBA" id="ARBA00006817"/>
    </source>
</evidence>